<dbReference type="Pfam" id="PF00169">
    <property type="entry name" value="PH"/>
    <property type="match status" value="1"/>
</dbReference>
<evidence type="ECO:0000256" key="2">
    <source>
        <dbReference type="PROSITE-ProRule" id="PRU00191"/>
    </source>
</evidence>
<reference evidence="6 7" key="1">
    <citation type="submission" date="2024-01" db="EMBL/GenBank/DDBJ databases">
        <title>The genome of the rayed Mediterranean limpet Patella caerulea (Linnaeus, 1758).</title>
        <authorList>
            <person name="Anh-Thu Weber A."/>
            <person name="Halstead-Nussloch G."/>
        </authorList>
    </citation>
    <scope>NUCLEOTIDE SEQUENCE [LARGE SCALE GENOMIC DNA]</scope>
    <source>
        <strain evidence="6">AATW-2023a</strain>
        <tissue evidence="6">Whole specimen</tissue>
    </source>
</reference>
<accession>A0AAN8QA40</accession>
<dbReference type="Gene3D" id="3.30.505.10">
    <property type="entry name" value="SH2 domain"/>
    <property type="match status" value="1"/>
</dbReference>
<dbReference type="PANTHER" id="PTHR15126">
    <property type="entry name" value="SH3-BINDING"/>
    <property type="match status" value="1"/>
</dbReference>
<evidence type="ECO:0000313" key="6">
    <source>
        <dbReference type="EMBL" id="KAK6186075.1"/>
    </source>
</evidence>
<dbReference type="InterPro" id="IPR036860">
    <property type="entry name" value="SH2_dom_sf"/>
</dbReference>
<comment type="caution">
    <text evidence="6">The sequence shown here is derived from an EMBL/GenBank/DDBJ whole genome shotgun (WGS) entry which is preliminary data.</text>
</comment>
<dbReference type="SUPFAM" id="SSF50729">
    <property type="entry name" value="PH domain-like"/>
    <property type="match status" value="1"/>
</dbReference>
<feature type="compositionally biased region" description="Low complexity" evidence="3">
    <location>
        <begin position="258"/>
        <end position="272"/>
    </location>
</feature>
<dbReference type="InterPro" id="IPR011993">
    <property type="entry name" value="PH-like_dom_sf"/>
</dbReference>
<name>A0AAN8QA40_PATCE</name>
<dbReference type="PROSITE" id="PS50003">
    <property type="entry name" value="PH_DOMAIN"/>
    <property type="match status" value="1"/>
</dbReference>
<protein>
    <submittedName>
        <fullName evidence="6">Uncharacterized protein</fullName>
    </submittedName>
</protein>
<sequence>MAEKHTLTTNRGQRVLHTPQKNIGAQALLNIAECSHSGFLAKRGRRERIVERFNLPQKPIFNDIKKWRKRFVIISQGCVYIYDKESSRNPHKAFPLAGYNQLFKMGSDNGELIFRLEGLYPNMKECQFSCSVESERKEWMKQLREEMCIANDVEPDPMPSGGSVTDDDVYVYLQKPIKELEYDQDDEFYDDTGDDVGDGNEEFSSDDDSYDQIPENLVVPRNRMPLPPTPKDMRKSTTESKSSSLKPKTAIQPPANNVPVVKTKTPVPTSSTQNVPLPKKKPPLPPPGQNDSPVKKKVPLPSASDKPRTNPKPPSIPKDTKVNGKSSKLAPLKEKDYLFPSSDRAEAAKILKKGPVGTYLVRDSRTDGTKVLAVNTEEEVREYKVFTLGNKVSIDKKTYHNSMKDLLNAYSETNLPRRDITLGKAFSNLDLSAI</sequence>
<dbReference type="InterPro" id="IPR000980">
    <property type="entry name" value="SH2"/>
</dbReference>
<keyword evidence="7" id="KW-1185">Reference proteome</keyword>
<evidence type="ECO:0000259" key="5">
    <source>
        <dbReference type="PROSITE" id="PS50003"/>
    </source>
</evidence>
<feature type="compositionally biased region" description="Acidic residues" evidence="3">
    <location>
        <begin position="182"/>
        <end position="210"/>
    </location>
</feature>
<dbReference type="AlphaFoldDB" id="A0AAN8QA40"/>
<feature type="compositionally biased region" description="Low complexity" evidence="3">
    <location>
        <begin position="239"/>
        <end position="249"/>
    </location>
</feature>
<dbReference type="GO" id="GO:0007165">
    <property type="term" value="P:signal transduction"/>
    <property type="evidence" value="ECO:0007669"/>
    <property type="project" value="InterPro"/>
</dbReference>
<keyword evidence="1 2" id="KW-0727">SH2 domain</keyword>
<dbReference type="PANTHER" id="PTHR15126:SF4">
    <property type="entry name" value="SH3 DOMAIN-BINDING PROTEIN 2"/>
    <property type="match status" value="1"/>
</dbReference>
<dbReference type="Gene3D" id="2.30.29.30">
    <property type="entry name" value="Pleckstrin-homology domain (PH domain)/Phosphotyrosine-binding domain (PTB)"/>
    <property type="match status" value="1"/>
</dbReference>
<evidence type="ECO:0000256" key="3">
    <source>
        <dbReference type="SAM" id="MobiDB-lite"/>
    </source>
</evidence>
<dbReference type="InterPro" id="IPR035848">
    <property type="entry name" value="SH3BP2"/>
</dbReference>
<feature type="domain" description="SH2" evidence="4">
    <location>
        <begin position="337"/>
        <end position="426"/>
    </location>
</feature>
<dbReference type="SMART" id="SM00252">
    <property type="entry name" value="SH2"/>
    <property type="match status" value="1"/>
</dbReference>
<dbReference type="GO" id="GO:0017124">
    <property type="term" value="F:SH3 domain binding"/>
    <property type="evidence" value="ECO:0007669"/>
    <property type="project" value="TreeGrafter"/>
</dbReference>
<feature type="region of interest" description="Disordered" evidence="3">
    <location>
        <begin position="182"/>
        <end position="329"/>
    </location>
</feature>
<feature type="domain" description="PH" evidence="5">
    <location>
        <begin position="33"/>
        <end position="148"/>
    </location>
</feature>
<organism evidence="6 7">
    <name type="scientific">Patella caerulea</name>
    <name type="common">Rayed Mediterranean limpet</name>
    <dbReference type="NCBI Taxonomy" id="87958"/>
    <lineage>
        <taxon>Eukaryota</taxon>
        <taxon>Metazoa</taxon>
        <taxon>Spiralia</taxon>
        <taxon>Lophotrochozoa</taxon>
        <taxon>Mollusca</taxon>
        <taxon>Gastropoda</taxon>
        <taxon>Patellogastropoda</taxon>
        <taxon>Patelloidea</taxon>
        <taxon>Patellidae</taxon>
        <taxon>Patella</taxon>
    </lineage>
</organism>
<dbReference type="PROSITE" id="PS50001">
    <property type="entry name" value="SH2"/>
    <property type="match status" value="1"/>
</dbReference>
<dbReference type="EMBL" id="JAZGQO010000006">
    <property type="protein sequence ID" value="KAK6186075.1"/>
    <property type="molecule type" value="Genomic_DNA"/>
</dbReference>
<gene>
    <name evidence="6" type="ORF">SNE40_008181</name>
</gene>
<evidence type="ECO:0000259" key="4">
    <source>
        <dbReference type="PROSITE" id="PS50001"/>
    </source>
</evidence>
<proteinExistence type="predicted"/>
<dbReference type="Proteomes" id="UP001347796">
    <property type="component" value="Unassembled WGS sequence"/>
</dbReference>
<dbReference type="Pfam" id="PF00017">
    <property type="entry name" value="SH2"/>
    <property type="match status" value="1"/>
</dbReference>
<evidence type="ECO:0000313" key="7">
    <source>
        <dbReference type="Proteomes" id="UP001347796"/>
    </source>
</evidence>
<dbReference type="InterPro" id="IPR001849">
    <property type="entry name" value="PH_domain"/>
</dbReference>
<dbReference type="SMART" id="SM00233">
    <property type="entry name" value="PH"/>
    <property type="match status" value="1"/>
</dbReference>
<evidence type="ECO:0000256" key="1">
    <source>
        <dbReference type="ARBA" id="ARBA00022999"/>
    </source>
</evidence>
<dbReference type="SUPFAM" id="SSF55550">
    <property type="entry name" value="SH2 domain"/>
    <property type="match status" value="1"/>
</dbReference>